<evidence type="ECO:0000259" key="9">
    <source>
        <dbReference type="Pfam" id="PF00291"/>
    </source>
</evidence>
<evidence type="ECO:0000313" key="10">
    <source>
        <dbReference type="EMBL" id="ABJ82859.1"/>
    </source>
</evidence>
<evidence type="ECO:0000256" key="6">
    <source>
        <dbReference type="ARBA" id="ARBA00022898"/>
    </source>
</evidence>
<dbReference type="AlphaFoldDB" id="Q027F4"/>
<dbReference type="OrthoDB" id="9808024at2"/>
<evidence type="ECO:0000256" key="4">
    <source>
        <dbReference type="ARBA" id="ARBA00022605"/>
    </source>
</evidence>
<evidence type="ECO:0000256" key="3">
    <source>
        <dbReference type="ARBA" id="ARBA00012681"/>
    </source>
</evidence>
<comment type="catalytic activity">
    <reaction evidence="8">
        <text>O-acetyl-L-serine + hydrogen sulfide = L-cysteine + acetate</text>
        <dbReference type="Rhea" id="RHEA:14829"/>
        <dbReference type="ChEBI" id="CHEBI:29919"/>
        <dbReference type="ChEBI" id="CHEBI:30089"/>
        <dbReference type="ChEBI" id="CHEBI:35235"/>
        <dbReference type="ChEBI" id="CHEBI:58340"/>
        <dbReference type="EC" id="2.5.1.47"/>
    </reaction>
</comment>
<proteinExistence type="inferred from homology"/>
<dbReference type="Gene3D" id="3.40.50.1100">
    <property type="match status" value="2"/>
</dbReference>
<evidence type="ECO:0000256" key="8">
    <source>
        <dbReference type="ARBA" id="ARBA00047931"/>
    </source>
</evidence>
<keyword evidence="4" id="KW-0028">Amino-acid biosynthesis</keyword>
<comment type="similarity">
    <text evidence="2">Belongs to the cysteine synthase/cystathionine beta-synthase family.</text>
</comment>
<dbReference type="EMBL" id="CP000473">
    <property type="protein sequence ID" value="ABJ82859.1"/>
    <property type="molecule type" value="Genomic_DNA"/>
</dbReference>
<dbReference type="PANTHER" id="PTHR10314">
    <property type="entry name" value="CYSTATHIONINE BETA-SYNTHASE"/>
    <property type="match status" value="1"/>
</dbReference>
<keyword evidence="7" id="KW-0198">Cysteine biosynthesis</keyword>
<name>Q027F4_SOLUE</name>
<evidence type="ECO:0000256" key="1">
    <source>
        <dbReference type="ARBA" id="ARBA00001933"/>
    </source>
</evidence>
<dbReference type="STRING" id="234267.Acid_1869"/>
<dbReference type="InterPro" id="IPR036052">
    <property type="entry name" value="TrpB-like_PALP_sf"/>
</dbReference>
<evidence type="ECO:0000256" key="2">
    <source>
        <dbReference type="ARBA" id="ARBA00007103"/>
    </source>
</evidence>
<dbReference type="InParanoid" id="Q027F4"/>
<organism evidence="10">
    <name type="scientific">Solibacter usitatus (strain Ellin6076)</name>
    <dbReference type="NCBI Taxonomy" id="234267"/>
    <lineage>
        <taxon>Bacteria</taxon>
        <taxon>Pseudomonadati</taxon>
        <taxon>Acidobacteriota</taxon>
        <taxon>Terriglobia</taxon>
        <taxon>Bryobacterales</taxon>
        <taxon>Solibacteraceae</taxon>
        <taxon>Candidatus Solibacter</taxon>
    </lineage>
</organism>
<reference evidence="10" key="1">
    <citation type="submission" date="2006-10" db="EMBL/GenBank/DDBJ databases">
        <title>Complete sequence of Solibacter usitatus Ellin6076.</title>
        <authorList>
            <consortium name="US DOE Joint Genome Institute"/>
            <person name="Copeland A."/>
            <person name="Lucas S."/>
            <person name="Lapidus A."/>
            <person name="Barry K."/>
            <person name="Detter J.C."/>
            <person name="Glavina del Rio T."/>
            <person name="Hammon N."/>
            <person name="Israni S."/>
            <person name="Dalin E."/>
            <person name="Tice H."/>
            <person name="Pitluck S."/>
            <person name="Thompson L.S."/>
            <person name="Brettin T."/>
            <person name="Bruce D."/>
            <person name="Han C."/>
            <person name="Tapia R."/>
            <person name="Gilna P."/>
            <person name="Schmutz J."/>
            <person name="Larimer F."/>
            <person name="Land M."/>
            <person name="Hauser L."/>
            <person name="Kyrpides N."/>
            <person name="Mikhailova N."/>
            <person name="Janssen P.H."/>
            <person name="Kuske C.R."/>
            <person name="Richardson P."/>
        </authorList>
    </citation>
    <scope>NUCLEOTIDE SEQUENCE</scope>
    <source>
        <strain evidence="10">Ellin6076</strain>
    </source>
</reference>
<accession>Q027F4</accession>
<dbReference type="Pfam" id="PF00291">
    <property type="entry name" value="PALP"/>
    <property type="match status" value="1"/>
</dbReference>
<dbReference type="FunFam" id="3.40.50.1100:FF:000006">
    <property type="entry name" value="Cysteine synthase"/>
    <property type="match status" value="1"/>
</dbReference>
<feature type="domain" description="Tryptophan synthase beta chain-like PALP" evidence="9">
    <location>
        <begin position="15"/>
        <end position="303"/>
    </location>
</feature>
<dbReference type="HOGENOM" id="CLU_021018_1_0_0"/>
<dbReference type="CDD" id="cd01561">
    <property type="entry name" value="CBS_like"/>
    <property type="match status" value="1"/>
</dbReference>
<protein>
    <recommendedName>
        <fullName evidence="3">cysteine synthase</fullName>
        <ecNumber evidence="3">2.5.1.47</ecNumber>
    </recommendedName>
</protein>
<dbReference type="GO" id="GO:0004124">
    <property type="term" value="F:cysteine synthase activity"/>
    <property type="evidence" value="ECO:0007669"/>
    <property type="project" value="UniProtKB-EC"/>
</dbReference>
<sequence length="356" mass="38950">MMTVETSSFCHLGRLVGNTPMLAVEFRFRGRRRVIYAKSEQLNMTGSIKDRMAFHILRQGYADGTLRPDCTIVEASSGNSGISFAALGRALGHKVTILMPDWMSRERMELIHSYGATMIPVSREEGGFMGCMRRAEDMAQGRADVFLPRQFSNPADVMAHEVSTGPEIWAQLAQHGLTADAFVAGVGTGGTVMGVGRYLRRRNPKVRVHALQPAESPTLTAGHKVGRHRMQGLTDEFIPEIVKLDELDEVISVSDGDSILMAQRLASELGIAVGISSGANFLGAIEAQNRLGADAVVATVFSDDNKKYLTTDLLREEPEKPGYLSPDVELISFDTYKRVCDTACEFPGCEGHTPQR</sequence>
<keyword evidence="6" id="KW-0663">Pyridoxal phosphate</keyword>
<evidence type="ECO:0000256" key="5">
    <source>
        <dbReference type="ARBA" id="ARBA00022679"/>
    </source>
</evidence>
<dbReference type="KEGG" id="sus:Acid_1869"/>
<dbReference type="InterPro" id="IPR001926">
    <property type="entry name" value="TrpB-like_PALP"/>
</dbReference>
<dbReference type="InterPro" id="IPR050214">
    <property type="entry name" value="Cys_Synth/Cystath_Beta-Synth"/>
</dbReference>
<dbReference type="SUPFAM" id="SSF53686">
    <property type="entry name" value="Tryptophan synthase beta subunit-like PLP-dependent enzymes"/>
    <property type="match status" value="1"/>
</dbReference>
<keyword evidence="5" id="KW-0808">Transferase</keyword>
<dbReference type="eggNOG" id="COG0031">
    <property type="taxonomic scope" value="Bacteria"/>
</dbReference>
<comment type="cofactor">
    <cofactor evidence="1">
        <name>pyridoxal 5'-phosphate</name>
        <dbReference type="ChEBI" id="CHEBI:597326"/>
    </cofactor>
</comment>
<evidence type="ECO:0000256" key="7">
    <source>
        <dbReference type="ARBA" id="ARBA00023192"/>
    </source>
</evidence>
<gene>
    <name evidence="10" type="ordered locus">Acid_1869</name>
</gene>
<dbReference type="EC" id="2.5.1.47" evidence="3"/>